<evidence type="ECO:0000313" key="4">
    <source>
        <dbReference type="Proteomes" id="UP000729402"/>
    </source>
</evidence>
<feature type="region of interest" description="Disordered" evidence="1">
    <location>
        <begin position="1"/>
        <end position="22"/>
    </location>
</feature>
<feature type="compositionally biased region" description="Gly residues" evidence="1">
    <location>
        <begin position="1"/>
        <end position="18"/>
    </location>
</feature>
<reference evidence="2" key="1">
    <citation type="journal article" date="2021" name="bioRxiv">
        <title>Whole Genome Assembly and Annotation of Northern Wild Rice, Zizania palustris L., Supports a Whole Genome Duplication in the Zizania Genus.</title>
        <authorList>
            <person name="Haas M."/>
            <person name="Kono T."/>
            <person name="Macchietto M."/>
            <person name="Millas R."/>
            <person name="McGilp L."/>
            <person name="Shao M."/>
            <person name="Duquette J."/>
            <person name="Hirsch C.N."/>
            <person name="Kimball J."/>
        </authorList>
    </citation>
    <scope>NUCLEOTIDE SEQUENCE</scope>
    <source>
        <tissue evidence="2">Fresh leaf tissue</tissue>
    </source>
</reference>
<evidence type="ECO:0000313" key="2">
    <source>
        <dbReference type="EMBL" id="KAG8087866.1"/>
    </source>
</evidence>
<dbReference type="EMBL" id="JAAALK010000082">
    <property type="protein sequence ID" value="KAG8087867.1"/>
    <property type="molecule type" value="Genomic_DNA"/>
</dbReference>
<gene>
    <name evidence="3" type="ORF">GUJ93_ZPchr0010g11149</name>
    <name evidence="2" type="ORF">GUJ93_ZPchr0010g8160</name>
</gene>
<dbReference type="Proteomes" id="UP000729402">
    <property type="component" value="Unassembled WGS sequence"/>
</dbReference>
<keyword evidence="4" id="KW-1185">Reference proteome</keyword>
<reference evidence="2" key="2">
    <citation type="submission" date="2021-02" db="EMBL/GenBank/DDBJ databases">
        <authorList>
            <person name="Kimball J.A."/>
            <person name="Haas M.W."/>
            <person name="Macchietto M."/>
            <person name="Kono T."/>
            <person name="Duquette J."/>
            <person name="Shao M."/>
        </authorList>
    </citation>
    <scope>NUCLEOTIDE SEQUENCE</scope>
    <source>
        <tissue evidence="2">Fresh leaf tissue</tissue>
    </source>
</reference>
<name>A0A8J6BM81_ZIZPA</name>
<organism evidence="2 4">
    <name type="scientific">Zizania palustris</name>
    <name type="common">Northern wild rice</name>
    <dbReference type="NCBI Taxonomy" id="103762"/>
    <lineage>
        <taxon>Eukaryota</taxon>
        <taxon>Viridiplantae</taxon>
        <taxon>Streptophyta</taxon>
        <taxon>Embryophyta</taxon>
        <taxon>Tracheophyta</taxon>
        <taxon>Spermatophyta</taxon>
        <taxon>Magnoliopsida</taxon>
        <taxon>Liliopsida</taxon>
        <taxon>Poales</taxon>
        <taxon>Poaceae</taxon>
        <taxon>BOP clade</taxon>
        <taxon>Oryzoideae</taxon>
        <taxon>Oryzeae</taxon>
        <taxon>Zizaniinae</taxon>
        <taxon>Zizania</taxon>
    </lineage>
</organism>
<dbReference type="EMBL" id="JAAALK010000082">
    <property type="protein sequence ID" value="KAG8087866.1"/>
    <property type="molecule type" value="Genomic_DNA"/>
</dbReference>
<sequence length="83" mass="8358">MGSEYEGGGSSRGGGGGDTPRWVATTMCTAGATKVCGGGAPDSVDEVGSDDVAGCARWHRPRWVGVVRTVEGNDSGHRTSSST</sequence>
<accession>A0A8J6BM81</accession>
<protein>
    <submittedName>
        <fullName evidence="2">Uncharacterized protein</fullName>
    </submittedName>
</protein>
<evidence type="ECO:0000256" key="1">
    <source>
        <dbReference type="SAM" id="MobiDB-lite"/>
    </source>
</evidence>
<evidence type="ECO:0000313" key="3">
    <source>
        <dbReference type="EMBL" id="KAG8087867.1"/>
    </source>
</evidence>
<proteinExistence type="predicted"/>
<comment type="caution">
    <text evidence="2">The sequence shown here is derived from an EMBL/GenBank/DDBJ whole genome shotgun (WGS) entry which is preliminary data.</text>
</comment>
<dbReference type="AlphaFoldDB" id="A0A8J6BM81"/>